<dbReference type="Proteomes" id="UP000316426">
    <property type="component" value="Chromosome"/>
</dbReference>
<feature type="signal peptide" evidence="1">
    <location>
        <begin position="1"/>
        <end position="33"/>
    </location>
</feature>
<name>A0A518K8C3_9BACT</name>
<organism evidence="2 3">
    <name type="scientific">Botrimarina mediterranea</name>
    <dbReference type="NCBI Taxonomy" id="2528022"/>
    <lineage>
        <taxon>Bacteria</taxon>
        <taxon>Pseudomonadati</taxon>
        <taxon>Planctomycetota</taxon>
        <taxon>Planctomycetia</taxon>
        <taxon>Pirellulales</taxon>
        <taxon>Lacipirellulaceae</taxon>
        <taxon>Botrimarina</taxon>
    </lineage>
</organism>
<feature type="chain" id="PRO_5021905855" evidence="1">
    <location>
        <begin position="34"/>
        <end position="666"/>
    </location>
</feature>
<protein>
    <submittedName>
        <fullName evidence="2">Uncharacterized protein</fullName>
    </submittedName>
</protein>
<keyword evidence="1" id="KW-0732">Signal</keyword>
<dbReference type="AlphaFoldDB" id="A0A518K8C3"/>
<gene>
    <name evidence="2" type="ORF">Spa11_22420</name>
</gene>
<sequence precursor="true">MRLASLNAVCLLNRFAPVALTVALVASAAAAWAAPKAAEIFPAETVGFAAAEDAVDLGERWERTQAGRFTSDPTMKPFVDQVRRRMSGQLGSLEQRLGVTIDDFRNVATGEVAVGVVKSNVKNQRGTLAALVDATGRDAEAKSLLSSIDKRLTQRGAKRSTAGELTIYVLPEDKQADLTERTAAVFHQGGYVGVTESQQVAADLLTRLRGQKSGEVLANVAAYKETQARARKAAGRSETHLSWYLAPFEYQAATRDAITEGVLPDKKDTLAILAEQGFDAITGIGGLVSVATSPERDFVHHTFVFAPPKPGTAGKPADQRYEGGMRMLELPNSAERLSADSPPVEPWAPRQVATYKTLHVDVENVFEHLPSTFDAFAGYKGAFENVLTGLEKDPYGPKINVKRDILPYFGTRAVVMTDYTLPIDPKCERYLLVIDVKDEAALREPIDRWLYSDGAEQKEIEGVPYWEMVPEDQALGHDDLDPLAPLGEPVQPVQGEREERVLQRAAVCLHQGRLAIASDADFLRQAVFGVSAGESLSHSPDMRATIGALADIAPGDRCVWTFTRSDEAFRPTYQLVREGKMPKSQTFFGRLLNRMMTTEEQREVGAEREQKVQGDRLPSFELARRYFGPSARSVRSEDDGWLISGVVLSKAPEGDRPAASVAQNQR</sequence>
<evidence type="ECO:0000313" key="3">
    <source>
        <dbReference type="Proteomes" id="UP000316426"/>
    </source>
</evidence>
<accession>A0A518K8C3</accession>
<evidence type="ECO:0000313" key="2">
    <source>
        <dbReference type="EMBL" id="QDV74043.1"/>
    </source>
</evidence>
<evidence type="ECO:0000256" key="1">
    <source>
        <dbReference type="SAM" id="SignalP"/>
    </source>
</evidence>
<proteinExistence type="predicted"/>
<dbReference type="KEGG" id="bmei:Spa11_22420"/>
<keyword evidence="3" id="KW-1185">Reference proteome</keyword>
<dbReference type="EMBL" id="CP036349">
    <property type="protein sequence ID" value="QDV74043.1"/>
    <property type="molecule type" value="Genomic_DNA"/>
</dbReference>
<reference evidence="2 3" key="1">
    <citation type="submission" date="2019-02" db="EMBL/GenBank/DDBJ databases">
        <title>Deep-cultivation of Planctomycetes and their phenomic and genomic characterization uncovers novel biology.</title>
        <authorList>
            <person name="Wiegand S."/>
            <person name="Jogler M."/>
            <person name="Boedeker C."/>
            <person name="Pinto D."/>
            <person name="Vollmers J."/>
            <person name="Rivas-Marin E."/>
            <person name="Kohn T."/>
            <person name="Peeters S.H."/>
            <person name="Heuer A."/>
            <person name="Rast P."/>
            <person name="Oberbeckmann S."/>
            <person name="Bunk B."/>
            <person name="Jeske O."/>
            <person name="Meyerdierks A."/>
            <person name="Storesund J.E."/>
            <person name="Kallscheuer N."/>
            <person name="Luecker S."/>
            <person name="Lage O.M."/>
            <person name="Pohl T."/>
            <person name="Merkel B.J."/>
            <person name="Hornburger P."/>
            <person name="Mueller R.-W."/>
            <person name="Bruemmer F."/>
            <person name="Labrenz M."/>
            <person name="Spormann A.M."/>
            <person name="Op den Camp H."/>
            <person name="Overmann J."/>
            <person name="Amann R."/>
            <person name="Jetten M.S.M."/>
            <person name="Mascher T."/>
            <person name="Medema M.H."/>
            <person name="Devos D.P."/>
            <person name="Kaster A.-K."/>
            <person name="Ovreas L."/>
            <person name="Rohde M."/>
            <person name="Galperin M.Y."/>
            <person name="Jogler C."/>
        </authorList>
    </citation>
    <scope>NUCLEOTIDE SEQUENCE [LARGE SCALE GENOMIC DNA]</scope>
    <source>
        <strain evidence="2 3">Spa11</strain>
    </source>
</reference>